<feature type="region of interest" description="Disordered" evidence="1">
    <location>
        <begin position="134"/>
        <end position="181"/>
    </location>
</feature>
<accession>A0ABW2XM88</accession>
<dbReference type="InterPro" id="IPR011055">
    <property type="entry name" value="Dup_hybrid_motif"/>
</dbReference>
<dbReference type="EMBL" id="JBHTGP010000011">
    <property type="protein sequence ID" value="MFD0686890.1"/>
    <property type="molecule type" value="Genomic_DNA"/>
</dbReference>
<dbReference type="RefSeq" id="WP_378323327.1">
    <property type="nucleotide sequence ID" value="NZ_JBHTGP010000011.1"/>
</dbReference>
<name>A0ABW2XM88_9ACTN</name>
<evidence type="ECO:0000313" key="3">
    <source>
        <dbReference type="Proteomes" id="UP001597063"/>
    </source>
</evidence>
<reference evidence="3" key="1">
    <citation type="journal article" date="2019" name="Int. J. Syst. Evol. Microbiol.">
        <title>The Global Catalogue of Microorganisms (GCM) 10K type strain sequencing project: providing services to taxonomists for standard genome sequencing and annotation.</title>
        <authorList>
            <consortium name="The Broad Institute Genomics Platform"/>
            <consortium name="The Broad Institute Genome Sequencing Center for Infectious Disease"/>
            <person name="Wu L."/>
            <person name="Ma J."/>
        </authorList>
    </citation>
    <scope>NUCLEOTIDE SEQUENCE [LARGE SCALE GENOMIC DNA]</scope>
    <source>
        <strain evidence="3">JCM 9371</strain>
    </source>
</reference>
<dbReference type="Proteomes" id="UP001597063">
    <property type="component" value="Unassembled WGS sequence"/>
</dbReference>
<evidence type="ECO:0000313" key="2">
    <source>
        <dbReference type="EMBL" id="MFD0686890.1"/>
    </source>
</evidence>
<sequence length="508" mass="52270">MRETREERVFEPVAQRLKELEDARVLELLNSRVQAPTEERDARVQPAGDARVQGLRVPERREPERAAASRQPERPAARKRPPGRQRTPERAPGPRARPRGLRGPADRLSIGAIVLSTVVGLSLLGIVERTLLEGGPIGASGPVGSTRPTGDRKAPALPAASSAPRQQPVGGGGGTAAPAAPDTQGLTAQVRKLTLAQRGAAARQAYGAAATGAPIVNTARTSADRTWVFGMTAIPVPAGSPASPEIAFFAARWRRDRWQIGLSGGAAFNGLLGAMPASVMSAGEAAALRKYASVTAQQATALIDGTRAGDGLVLPWKVGDAWSMNTADGASVRPLGSLAFSGGDGRVLAAGGGRLYRFCKDSAGRALVMVVHPSGVASTYYRMRSVTQLRDGSVVKRGDPLGRTGGDRPCGGAASPRADVEFDLRRGAESVPLDGAVLGGWTFRERAKPLLGFAERGALQVLPGGLLANLGPVPAAEAPPSSPAPADPAGEGADPGGAPAPSATENGA</sequence>
<dbReference type="SUPFAM" id="SSF51261">
    <property type="entry name" value="Duplicated hybrid motif"/>
    <property type="match status" value="1"/>
</dbReference>
<evidence type="ECO:0000256" key="1">
    <source>
        <dbReference type="SAM" id="MobiDB-lite"/>
    </source>
</evidence>
<organism evidence="2 3">
    <name type="scientific">Actinomadura fibrosa</name>
    <dbReference type="NCBI Taxonomy" id="111802"/>
    <lineage>
        <taxon>Bacteria</taxon>
        <taxon>Bacillati</taxon>
        <taxon>Actinomycetota</taxon>
        <taxon>Actinomycetes</taxon>
        <taxon>Streptosporangiales</taxon>
        <taxon>Thermomonosporaceae</taxon>
        <taxon>Actinomadura</taxon>
    </lineage>
</organism>
<feature type="region of interest" description="Disordered" evidence="1">
    <location>
        <begin position="392"/>
        <end position="415"/>
    </location>
</feature>
<feature type="region of interest" description="Disordered" evidence="1">
    <location>
        <begin position="469"/>
        <end position="508"/>
    </location>
</feature>
<feature type="compositionally biased region" description="Low complexity" evidence="1">
    <location>
        <begin position="487"/>
        <end position="508"/>
    </location>
</feature>
<proteinExistence type="predicted"/>
<keyword evidence="3" id="KW-1185">Reference proteome</keyword>
<gene>
    <name evidence="2" type="ORF">ACFQZM_20490</name>
</gene>
<feature type="region of interest" description="Disordered" evidence="1">
    <location>
        <begin position="30"/>
        <end position="104"/>
    </location>
</feature>
<feature type="compositionally biased region" description="Basic and acidic residues" evidence="1">
    <location>
        <begin position="57"/>
        <end position="76"/>
    </location>
</feature>
<evidence type="ECO:0008006" key="4">
    <source>
        <dbReference type="Google" id="ProtNLM"/>
    </source>
</evidence>
<comment type="caution">
    <text evidence="2">The sequence shown here is derived from an EMBL/GenBank/DDBJ whole genome shotgun (WGS) entry which is preliminary data.</text>
</comment>
<dbReference type="Gene3D" id="2.70.70.10">
    <property type="entry name" value="Glucose Permease (Domain IIA)"/>
    <property type="match status" value="1"/>
</dbReference>
<protein>
    <recommendedName>
        <fullName evidence="4">M23 family metallopeptidase</fullName>
    </recommendedName>
</protein>
<feature type="compositionally biased region" description="Low complexity" evidence="1">
    <location>
        <begin position="155"/>
        <end position="168"/>
    </location>
</feature>